<keyword evidence="8" id="KW-0472">Membrane</keyword>
<reference evidence="9 10" key="1">
    <citation type="submission" date="2018-03" db="EMBL/GenBank/DDBJ databases">
        <title>Genomic Encyclopedia of Archaeal and Bacterial Type Strains, Phase II (KMG-II): from individual species to whole genera.</title>
        <authorList>
            <person name="Goeker M."/>
        </authorList>
    </citation>
    <scope>NUCLEOTIDE SEQUENCE [LARGE SCALE GENOMIC DNA]</scope>
    <source>
        <strain evidence="9 10">DSM 100212</strain>
    </source>
</reference>
<evidence type="ECO:0000256" key="2">
    <source>
        <dbReference type="ARBA" id="ARBA00004760"/>
    </source>
</evidence>
<evidence type="ECO:0000256" key="8">
    <source>
        <dbReference type="ARBA" id="ARBA00023136"/>
    </source>
</evidence>
<dbReference type="EMBL" id="PVTQ01000005">
    <property type="protein sequence ID" value="PRY90235.1"/>
    <property type="molecule type" value="Genomic_DNA"/>
</dbReference>
<dbReference type="AlphaFoldDB" id="A0A2T0WU63"/>
<dbReference type="Gene3D" id="3.90.550.10">
    <property type="entry name" value="Spore Coat Polysaccharide Biosynthesis Protein SpsA, Chain A"/>
    <property type="match status" value="1"/>
</dbReference>
<keyword evidence="5 9" id="KW-0808">Transferase</keyword>
<comment type="subcellular location">
    <subcellularLocation>
        <location evidence="1">Membrane</location>
        <topology evidence="1">Multi-pass membrane protein</topology>
    </subcellularLocation>
</comment>
<dbReference type="InterPro" id="IPR029044">
    <property type="entry name" value="Nucleotide-diphossugar_trans"/>
</dbReference>
<keyword evidence="10" id="KW-1185">Reference proteome</keyword>
<keyword evidence="4" id="KW-0328">Glycosyltransferase</keyword>
<sequence>MTVLLIILAVAVLLHVATCALAAWRYLFPSRAQPVARGPKVSLLRPVCGADPFDAETLASSFGQDYRDHEIIFCAAHKNDPAVAVVQRLMQQHPEAPATLLIGEDLITGNPKVNNLAKGYHAAASDLILMTDSNLLLPRSYVTELMGQWRDGIGAVSGPAAGIRPDNFWASVECAFLNTLQGRWQLAADQVGYGFAQGKTLFIARQTLEAGGGLPALGRLLAEDAALTHLVRAQDLKVKLPPRLYAQPIGLRSLSAMWGRQMRWSQIRRDGFLPLFLAEIAQGPLVPVLLTLTAILTGAWPAWTLPALLALWYGTEWTLACIAGWPASPRDVVAYVVRDVLTPVIWASTWARKSFEWRGNAVTAGPEAPHP</sequence>
<protein>
    <submittedName>
        <fullName evidence="9">Ceramide glucosyltransferase</fullName>
    </submittedName>
</protein>
<accession>A0A2T0WU63</accession>
<comment type="pathway">
    <text evidence="3">Sphingolipid metabolism.</text>
</comment>
<dbReference type="GO" id="GO:0016020">
    <property type="term" value="C:membrane"/>
    <property type="evidence" value="ECO:0007669"/>
    <property type="project" value="UniProtKB-SubCell"/>
</dbReference>
<dbReference type="Pfam" id="PF13506">
    <property type="entry name" value="Glyco_transf_21"/>
    <property type="match status" value="1"/>
</dbReference>
<gene>
    <name evidence="9" type="ORF">CLV74_105216</name>
</gene>
<evidence type="ECO:0000256" key="6">
    <source>
        <dbReference type="ARBA" id="ARBA00022692"/>
    </source>
</evidence>
<evidence type="ECO:0000313" key="9">
    <source>
        <dbReference type="EMBL" id="PRY90235.1"/>
    </source>
</evidence>
<dbReference type="PANTHER" id="PTHR12726:SF0">
    <property type="entry name" value="CERAMIDE GLUCOSYLTRANSFERASE"/>
    <property type="match status" value="1"/>
</dbReference>
<dbReference type="RefSeq" id="WP_106264046.1">
    <property type="nucleotide sequence ID" value="NZ_PVTQ01000005.1"/>
</dbReference>
<evidence type="ECO:0000313" key="10">
    <source>
        <dbReference type="Proteomes" id="UP000238392"/>
    </source>
</evidence>
<keyword evidence="6" id="KW-0812">Transmembrane</keyword>
<dbReference type="OrthoDB" id="9814255at2"/>
<dbReference type="GO" id="GO:0008120">
    <property type="term" value="F:ceramide glucosyltransferase activity"/>
    <property type="evidence" value="ECO:0007669"/>
    <property type="project" value="TreeGrafter"/>
</dbReference>
<dbReference type="Proteomes" id="UP000238392">
    <property type="component" value="Unassembled WGS sequence"/>
</dbReference>
<proteinExistence type="predicted"/>
<comment type="caution">
    <text evidence="9">The sequence shown here is derived from an EMBL/GenBank/DDBJ whole genome shotgun (WGS) entry which is preliminary data.</text>
</comment>
<evidence type="ECO:0000256" key="5">
    <source>
        <dbReference type="ARBA" id="ARBA00022679"/>
    </source>
</evidence>
<evidence type="ECO:0000256" key="4">
    <source>
        <dbReference type="ARBA" id="ARBA00022676"/>
    </source>
</evidence>
<evidence type="ECO:0000256" key="7">
    <source>
        <dbReference type="ARBA" id="ARBA00022989"/>
    </source>
</evidence>
<evidence type="ECO:0000256" key="1">
    <source>
        <dbReference type="ARBA" id="ARBA00004141"/>
    </source>
</evidence>
<dbReference type="InterPro" id="IPR025993">
    <property type="entry name" value="Ceramide_glucosylTrfase"/>
</dbReference>
<comment type="pathway">
    <text evidence="2">Lipid metabolism; sphingolipid metabolism.</text>
</comment>
<evidence type="ECO:0000256" key="3">
    <source>
        <dbReference type="ARBA" id="ARBA00004991"/>
    </source>
</evidence>
<organism evidence="9 10">
    <name type="scientific">Donghicola tyrosinivorans</name>
    <dbReference type="NCBI Taxonomy" id="1652492"/>
    <lineage>
        <taxon>Bacteria</taxon>
        <taxon>Pseudomonadati</taxon>
        <taxon>Pseudomonadota</taxon>
        <taxon>Alphaproteobacteria</taxon>
        <taxon>Rhodobacterales</taxon>
        <taxon>Roseobacteraceae</taxon>
        <taxon>Donghicola</taxon>
    </lineage>
</organism>
<dbReference type="PANTHER" id="PTHR12726">
    <property type="entry name" value="CERAMIDE GLUCOSYLTRANSFERASE"/>
    <property type="match status" value="1"/>
</dbReference>
<keyword evidence="7" id="KW-1133">Transmembrane helix</keyword>
<name>A0A2T0WU63_9RHOB</name>
<dbReference type="SUPFAM" id="SSF53448">
    <property type="entry name" value="Nucleotide-diphospho-sugar transferases"/>
    <property type="match status" value="1"/>
</dbReference>
<dbReference type="GO" id="GO:0006679">
    <property type="term" value="P:glucosylceramide biosynthetic process"/>
    <property type="evidence" value="ECO:0007669"/>
    <property type="project" value="TreeGrafter"/>
</dbReference>